<dbReference type="Pfam" id="PF03235">
    <property type="entry name" value="GmrSD_N"/>
    <property type="match status" value="1"/>
</dbReference>
<dbReference type="Gene3D" id="3.30.950.30">
    <property type="entry name" value="Schlafen, AAA domain"/>
    <property type="match status" value="1"/>
</dbReference>
<organism evidence="2">
    <name type="scientific">Citrobacter freundii</name>
    <dbReference type="NCBI Taxonomy" id="546"/>
    <lineage>
        <taxon>Bacteria</taxon>
        <taxon>Pseudomonadati</taxon>
        <taxon>Pseudomonadota</taxon>
        <taxon>Gammaproteobacteria</taxon>
        <taxon>Enterobacterales</taxon>
        <taxon>Enterobacteriaceae</taxon>
        <taxon>Citrobacter</taxon>
        <taxon>Citrobacter freundii complex</taxon>
    </lineage>
</organism>
<dbReference type="InterPro" id="IPR004919">
    <property type="entry name" value="GmrSD_N"/>
</dbReference>
<dbReference type="AlphaFoldDB" id="A0A386JBE0"/>
<feature type="domain" description="GmrSD restriction endonucleases N-terminal" evidence="1">
    <location>
        <begin position="13"/>
        <end position="164"/>
    </location>
</feature>
<dbReference type="InterPro" id="IPR038461">
    <property type="entry name" value="Schlafen_AlbA_2_dom_sf"/>
</dbReference>
<sequence>MAIVARGMLITEAYRDYKNSKFIINRRYQRKLVWTVEEKQNLIDSIMRGYPIPLILLAHTKEDEYEVIDGMQRLDAIFSFIDNKYSLADGSYFNTNEFPTSKIYNKDPMPEGTKFITQQDCANITEYQLAVTVFPIEDDSSVTDIFGRINSGGRQLSNQEKRQAGVDNVFSNFVRKISSKMRMDITDDIIELSKMPSISIDGVKKSDKQGYGINAEDTLWVNQGILTSKDLRDSVDEQIIADITASILQKAPFASSKEKLDELYDVGSGLSQSITGALIAYPESKLEDEINTTVSTIVDVITRIDTGKYAFKNLVIPDGRANSSRTPFYAVFMAFHRLIVTEGKKPNDYDGIYKALAGINDRLSKDKHYVTPEDRDTNIKLTYGLISDLFITATPSLVGHGQGLIIEFESAISRSKIESARYEMKQGILDIIEVANINKKLLSKINEVICSMANIGPGSTGGNIFLGIADNEADSQRIEQVYGVTPHLFSGKYVFGVERECEKLGIDLDAYLRIIVDSIRQSELSPEVKADVLSNIDHINYKGKTVIWIKVPPQKVMAWVGEMTFHREDSNTIPATPRLSTIIDKRFNT</sequence>
<evidence type="ECO:0000313" key="2">
    <source>
        <dbReference type="EMBL" id="AYD68561.1"/>
    </source>
</evidence>
<proteinExistence type="predicted"/>
<reference evidence="2" key="1">
    <citation type="submission" date="2018-06" db="EMBL/GenBank/DDBJ databases">
        <title>LMB-1, a novel B3 MBL from Citrobacter freundii from Argentina.</title>
        <authorList>
            <person name="Dabos L."/>
            <person name="Rodriguez C.H."/>
            <person name="Nastro M."/>
            <person name="Vay C."/>
            <person name="Famiglietti A."/>
            <person name="Iorga B."/>
            <person name="Naas T."/>
        </authorList>
    </citation>
    <scope>NUCLEOTIDE SEQUENCE</scope>
    <source>
        <strain evidence="2">164</strain>
        <plasmid evidence="2">pCf164_LMB-1</plasmid>
    </source>
</reference>
<accession>A0A386JBE0</accession>
<dbReference type="PANTHER" id="PTHR39639">
    <property type="entry name" value="CHROMOSOME 16, WHOLE GENOME SHOTGUN SEQUENCE"/>
    <property type="match status" value="1"/>
</dbReference>
<protein>
    <recommendedName>
        <fullName evidence="1">GmrSD restriction endonucleases N-terminal domain-containing protein</fullName>
    </recommendedName>
</protein>
<geneLocation type="plasmid" evidence="2">
    <name>pCf164_LMB-1</name>
</geneLocation>
<keyword evidence="2" id="KW-0614">Plasmid</keyword>
<dbReference type="PANTHER" id="PTHR39639:SF1">
    <property type="entry name" value="DUF262 DOMAIN-CONTAINING PROTEIN"/>
    <property type="match status" value="1"/>
</dbReference>
<dbReference type="RefSeq" id="WP_172693096.1">
    <property type="nucleotide sequence ID" value="NZ_JBITNW010000056.1"/>
</dbReference>
<dbReference type="EMBL" id="MH475146">
    <property type="protein sequence ID" value="AYD68561.1"/>
    <property type="molecule type" value="Genomic_DNA"/>
</dbReference>
<name>A0A386JBE0_CITFR</name>
<evidence type="ECO:0000259" key="1">
    <source>
        <dbReference type="Pfam" id="PF03235"/>
    </source>
</evidence>